<proteinExistence type="predicted"/>
<protein>
    <submittedName>
        <fullName evidence="1">Uncharacterized protein</fullName>
    </submittedName>
</protein>
<gene>
    <name evidence="1" type="ORF">N7456_010526</name>
</gene>
<dbReference type="Proteomes" id="UP001149165">
    <property type="component" value="Unassembled WGS sequence"/>
</dbReference>
<name>A0A9W9K6K9_9EURO</name>
<dbReference type="AlphaFoldDB" id="A0A9W9K6K9"/>
<comment type="caution">
    <text evidence="1">The sequence shown here is derived from an EMBL/GenBank/DDBJ whole genome shotgun (WGS) entry which is preliminary data.</text>
</comment>
<reference evidence="1" key="2">
    <citation type="journal article" date="2023" name="IMA Fungus">
        <title>Comparative genomic study of the Penicillium genus elucidates a diverse pangenome and 15 lateral gene transfer events.</title>
        <authorList>
            <person name="Petersen C."/>
            <person name="Sorensen T."/>
            <person name="Nielsen M.R."/>
            <person name="Sondergaard T.E."/>
            <person name="Sorensen J.L."/>
            <person name="Fitzpatrick D.A."/>
            <person name="Frisvad J.C."/>
            <person name="Nielsen K.L."/>
        </authorList>
    </citation>
    <scope>NUCLEOTIDE SEQUENCE</scope>
    <source>
        <strain evidence="1">IBT 30069</strain>
    </source>
</reference>
<keyword evidence="2" id="KW-1185">Reference proteome</keyword>
<evidence type="ECO:0000313" key="1">
    <source>
        <dbReference type="EMBL" id="KAJ5094665.1"/>
    </source>
</evidence>
<dbReference type="OrthoDB" id="10458241at2759"/>
<organism evidence="1 2">
    <name type="scientific">Penicillium angulare</name>
    <dbReference type="NCBI Taxonomy" id="116970"/>
    <lineage>
        <taxon>Eukaryota</taxon>
        <taxon>Fungi</taxon>
        <taxon>Dikarya</taxon>
        <taxon>Ascomycota</taxon>
        <taxon>Pezizomycotina</taxon>
        <taxon>Eurotiomycetes</taxon>
        <taxon>Eurotiomycetidae</taxon>
        <taxon>Eurotiales</taxon>
        <taxon>Aspergillaceae</taxon>
        <taxon>Penicillium</taxon>
    </lineage>
</organism>
<accession>A0A9W9K6K9</accession>
<dbReference type="EMBL" id="JAPQKH010000006">
    <property type="protein sequence ID" value="KAJ5094665.1"/>
    <property type="molecule type" value="Genomic_DNA"/>
</dbReference>
<reference evidence="1" key="1">
    <citation type="submission" date="2022-11" db="EMBL/GenBank/DDBJ databases">
        <authorList>
            <person name="Petersen C."/>
        </authorList>
    </citation>
    <scope>NUCLEOTIDE SEQUENCE</scope>
    <source>
        <strain evidence="1">IBT 30069</strain>
    </source>
</reference>
<sequence length="156" mass="17906">MVKLNDEIETGTTEDNKKEAERLWRIAWAFLRDEFAIQSLHMTGLQYQDIEVRVIDPLRLVGWYTKTSPTEPRLVAYNGQSAPVSFGEWIDSLEMRLALALGSPCGRSSTILNNRGREPRVLRDPLIPFQQRIRDALRTMREEQANEEGAVIGYKS</sequence>
<evidence type="ECO:0000313" key="2">
    <source>
        <dbReference type="Proteomes" id="UP001149165"/>
    </source>
</evidence>